<keyword evidence="2" id="KW-0732">Signal</keyword>
<dbReference type="Pfam" id="PF20585">
    <property type="entry name" value="Pectate_lyase_5"/>
    <property type="match status" value="1"/>
</dbReference>
<dbReference type="EMBL" id="JARGDN010000016">
    <property type="protein sequence ID" value="MDG9734343.1"/>
    <property type="molecule type" value="Genomic_DNA"/>
</dbReference>
<dbReference type="InterPro" id="IPR046776">
    <property type="entry name" value="Pectate_lyase_5"/>
</dbReference>
<dbReference type="Proteomes" id="UP001529201">
    <property type="component" value="Unassembled WGS sequence"/>
</dbReference>
<comment type="caution">
    <text evidence="3">The sequence shown here is derived from an EMBL/GenBank/DDBJ whole genome shotgun (WGS) entry which is preliminary data.</text>
</comment>
<accession>A0ABT6HGA5</accession>
<proteinExistence type="predicted"/>
<organism evidence="3 4">
    <name type="scientific">Leuconostoc pseudomesenteroides</name>
    <dbReference type="NCBI Taxonomy" id="33968"/>
    <lineage>
        <taxon>Bacteria</taxon>
        <taxon>Bacillati</taxon>
        <taxon>Bacillota</taxon>
        <taxon>Bacilli</taxon>
        <taxon>Lactobacillales</taxon>
        <taxon>Lactobacillaceae</taxon>
        <taxon>Leuconostoc</taxon>
    </lineage>
</organism>
<reference evidence="3 4" key="1">
    <citation type="submission" date="2023-02" db="EMBL/GenBank/DDBJ databases">
        <title>Antimicrobial susceptibility testing and tentative epidemiological cut-off values for Lactobacillaceae family species intended for ingestion.</title>
        <authorList>
            <person name="Noehr-Meldgaard K."/>
            <person name="Struve C."/>
            <person name="Ingmer H."/>
            <person name="Koza A."/>
            <person name="Al-Nakeeb K."/>
            <person name="Agersoe Y."/>
        </authorList>
    </citation>
    <scope>NUCLEOTIDE SEQUENCE [LARGE SCALE GENOMIC DNA]</scope>
    <source>
        <strain evidence="3 4">DSM 20193</strain>
    </source>
</reference>
<protein>
    <recommendedName>
        <fullName evidence="5">WxL domain-containing protein</fullName>
    </recommendedName>
</protein>
<feature type="compositionally biased region" description="Polar residues" evidence="1">
    <location>
        <begin position="48"/>
        <end position="64"/>
    </location>
</feature>
<feature type="region of interest" description="Disordered" evidence="1">
    <location>
        <begin position="47"/>
        <end position="74"/>
    </location>
</feature>
<evidence type="ECO:0000313" key="3">
    <source>
        <dbReference type="EMBL" id="MDG9734343.1"/>
    </source>
</evidence>
<evidence type="ECO:0000256" key="1">
    <source>
        <dbReference type="SAM" id="MobiDB-lite"/>
    </source>
</evidence>
<evidence type="ECO:0008006" key="5">
    <source>
        <dbReference type="Google" id="ProtNLM"/>
    </source>
</evidence>
<evidence type="ECO:0000313" key="4">
    <source>
        <dbReference type="Proteomes" id="UP001529201"/>
    </source>
</evidence>
<keyword evidence="4" id="KW-1185">Reference proteome</keyword>
<dbReference type="GeneID" id="64343969"/>
<gene>
    <name evidence="3" type="ORF">P1N92_09520</name>
</gene>
<sequence>MKVRQLFLITVLIMNSLLPLMSVQADAIEKPQASASSSAEKTIADVKTVTQEPQTSSSVTIASENKTELKAPENQAITSETTPLQKAAGIVEVTDSESFVAAWNDPDTQKIIVTDNFDYTQSAVTQPRQTDIEITSDSTYPTNKTITFVNNTVYGLQVDGTGSVSPNISIHDINFKSTSGDNSLPTIQRLSDVQNSILYRNTSESNSNTAGTLTLSNVTCELDNNSAQLSGNAMSAFVVPGMQITLQNHLAMSTRGTQLVGLSIHAEDTVRYKGVHDNLDLYSGNTHSFSFLAATWSTYANLAYIGTPSNEYFYNTNASSGDIDIDSGAKVYLSRLNDSCGDANLLAAQTGVIAGEYTSVTIKGQLVMSAKDAAFVFKSSRGPNAPEKIVEINVNSGGVLAIQGTKTSAPSTGQRSALGVIQAFGDKQLGRINIRKNATFYLKTANGYGQTFVSYAQTRNCRGIELNIDSPRYVLIADAGTSSSTGTWAGYCRSGSSGAFNANFKADITDSNVSFYQNISSFNSGSYLTNNPPADSSNWGNIDIKQISQRNDGTTKNGYYQLTGATEAVEQDLMVRGQQHVLEITSHKMNFLDYASITDADTAAKRAGIPNASDQANAVSDADHFIRGQMSATSKLVPVFTTPDSECSGMANFATENENDGITVTWQSPGSPGVVDDTVTTDSNGIFVFESKKSMDDSVPEGVATSHVKYQIGNNAISVSAGGQTYETNVRKTPTYAPPVYDLASMVIVGMPNITFKTAIAADEIILNAEDSAEQYVPLVTLTKAANSENGEGKNWTFDMAAYNNDYPDKPITANMGIEFWVKAQRDGESIESTRITHVYHDYTAEAVTYRNIAPDAAMPFISDTIEMMRFNPLKRGKNGMFNVEHLDLSRNYGYLTVDDGSVHHNKPWQMTARLESTGAFADTGLQLQYVDEQENTSTLSSAGDSLIVATAPQGNNGASSVRLDTLWNQTANGHGWYLTLNSWRTDYSPAKFNYDDDDGPVLLWQLGDVPDIE</sequence>
<feature type="signal peptide" evidence="2">
    <location>
        <begin position="1"/>
        <end position="27"/>
    </location>
</feature>
<feature type="chain" id="PRO_5047412914" description="WxL domain-containing protein" evidence="2">
    <location>
        <begin position="28"/>
        <end position="1014"/>
    </location>
</feature>
<evidence type="ECO:0000256" key="2">
    <source>
        <dbReference type="SAM" id="SignalP"/>
    </source>
</evidence>
<name>A0ABT6HGA5_LEUPS</name>
<dbReference type="RefSeq" id="WP_010278105.1">
    <property type="nucleotide sequence ID" value="NZ_CP065993.1"/>
</dbReference>